<keyword evidence="8 12" id="KW-0067">ATP-binding</keyword>
<evidence type="ECO:0000256" key="4">
    <source>
        <dbReference type="ARBA" id="ARBA00022692"/>
    </source>
</evidence>
<evidence type="ECO:0000256" key="11">
    <source>
        <dbReference type="ARBA" id="ARBA00023180"/>
    </source>
</evidence>
<evidence type="ECO:0000256" key="3">
    <source>
        <dbReference type="ARBA" id="ARBA00022679"/>
    </source>
</evidence>
<dbReference type="FunFam" id="1.10.510.10:FF:000058">
    <property type="entry name" value="Receptor-like protein kinase FERONIA"/>
    <property type="match status" value="1"/>
</dbReference>
<feature type="transmembrane region" description="Helical" evidence="14">
    <location>
        <begin position="449"/>
        <end position="472"/>
    </location>
</feature>
<dbReference type="PROSITE" id="PS00107">
    <property type="entry name" value="PROTEIN_KINASE_ATP"/>
    <property type="match status" value="1"/>
</dbReference>
<dbReference type="FunFam" id="2.60.120.430:FF:000001">
    <property type="entry name" value="Receptor-like protein kinase FERONIA"/>
    <property type="match status" value="1"/>
</dbReference>
<keyword evidence="11" id="KW-0325">Glycoprotein</keyword>
<evidence type="ECO:0000259" key="16">
    <source>
        <dbReference type="PROSITE" id="PS50011"/>
    </source>
</evidence>
<dbReference type="InterPro" id="IPR001245">
    <property type="entry name" value="Ser-Thr/Tyr_kinase_cat_dom"/>
</dbReference>
<dbReference type="InterPro" id="IPR017441">
    <property type="entry name" value="Protein_kinase_ATP_BS"/>
</dbReference>
<dbReference type="FunFam" id="3.30.200.20:FF:000039">
    <property type="entry name" value="receptor-like protein kinase FERONIA"/>
    <property type="match status" value="1"/>
</dbReference>
<dbReference type="Pfam" id="PF07714">
    <property type="entry name" value="PK_Tyr_Ser-Thr"/>
    <property type="match status" value="1"/>
</dbReference>
<accession>A0A6P5T2A3</accession>
<keyword evidence="17" id="KW-1185">Reference proteome</keyword>
<dbReference type="InterPro" id="IPR011009">
    <property type="entry name" value="Kinase-like_dom_sf"/>
</dbReference>
<reference evidence="18" key="1">
    <citation type="submission" date="2025-08" db="UniProtKB">
        <authorList>
            <consortium name="RefSeq"/>
        </authorList>
    </citation>
    <scope>IDENTIFICATION</scope>
</reference>
<dbReference type="Proteomes" id="UP000515124">
    <property type="component" value="Unplaced"/>
</dbReference>
<dbReference type="AlphaFoldDB" id="A0A6P5T2A3"/>
<dbReference type="PROSITE" id="PS00108">
    <property type="entry name" value="PROTEIN_KINASE_ST"/>
    <property type="match status" value="1"/>
</dbReference>
<feature type="signal peptide" evidence="15">
    <location>
        <begin position="1"/>
        <end position="37"/>
    </location>
</feature>
<protein>
    <submittedName>
        <fullName evidence="18">Probable receptor-like protein kinase At5g61350 isoform X1</fullName>
    </submittedName>
</protein>
<evidence type="ECO:0000256" key="13">
    <source>
        <dbReference type="SAM" id="MobiDB-lite"/>
    </source>
</evidence>
<organism evidence="17 18">
    <name type="scientific">Prunus avium</name>
    <name type="common">Cherry</name>
    <name type="synonym">Cerasus avium</name>
    <dbReference type="NCBI Taxonomy" id="42229"/>
    <lineage>
        <taxon>Eukaryota</taxon>
        <taxon>Viridiplantae</taxon>
        <taxon>Streptophyta</taxon>
        <taxon>Embryophyta</taxon>
        <taxon>Tracheophyta</taxon>
        <taxon>Spermatophyta</taxon>
        <taxon>Magnoliopsida</taxon>
        <taxon>eudicotyledons</taxon>
        <taxon>Gunneridae</taxon>
        <taxon>Pentapetalae</taxon>
        <taxon>rosids</taxon>
        <taxon>fabids</taxon>
        <taxon>Rosales</taxon>
        <taxon>Rosaceae</taxon>
        <taxon>Amygdaloideae</taxon>
        <taxon>Amygdaleae</taxon>
        <taxon>Prunus</taxon>
    </lineage>
</organism>
<feature type="binding site" evidence="12">
    <location>
        <position position="575"/>
    </location>
    <ligand>
        <name>ATP</name>
        <dbReference type="ChEBI" id="CHEBI:30616"/>
    </ligand>
</feature>
<dbReference type="SUPFAM" id="SSF56112">
    <property type="entry name" value="Protein kinase-like (PK-like)"/>
    <property type="match status" value="1"/>
</dbReference>
<dbReference type="KEGG" id="pavi:110762379"/>
<name>A0A6P5T2A3_PRUAV</name>
<keyword evidence="4 14" id="KW-0812">Transmembrane</keyword>
<keyword evidence="10 14" id="KW-0472">Membrane</keyword>
<dbReference type="GO" id="GO:0016020">
    <property type="term" value="C:membrane"/>
    <property type="evidence" value="ECO:0007669"/>
    <property type="project" value="UniProtKB-SubCell"/>
</dbReference>
<evidence type="ECO:0000313" key="18">
    <source>
        <dbReference type="RefSeq" id="XP_021820706.1"/>
    </source>
</evidence>
<keyword evidence="5 15" id="KW-0732">Signal</keyword>
<keyword evidence="3" id="KW-0808">Transferase</keyword>
<dbReference type="CDD" id="cd14066">
    <property type="entry name" value="STKc_IRAK"/>
    <property type="match status" value="1"/>
</dbReference>
<evidence type="ECO:0000256" key="14">
    <source>
        <dbReference type="SAM" id="Phobius"/>
    </source>
</evidence>
<feature type="region of interest" description="Disordered" evidence="13">
    <location>
        <begin position="826"/>
        <end position="885"/>
    </location>
</feature>
<sequence length="885" mass="97214">MGREINGASMPQPFSSLPFLFLLLCVLTFNLTSFVSAKGNDSSPLTATFSPPDNFLINCGSSQQIKLNDGRTFKSDRDTSSLLSTNEDVQASVDSITANASSSIASSSQPLYRTARIFSEKSTYTFYINKPGQHWIRLYFYPVPHQTYNLTSAVFTVNTDKYVLLHDFSVTDSTTLVFKEYILNVTENRISLHFSPKKKSCAFVNAIEVVSAPDTLFNNSATSVSPVGDFNGLSNYAFQVRYRLNVGGPLLSPANDTLSRTWESDSAYNAFPQGTQNVSVAPKAIKYPQSGATVLIAPNWVYASAQHMKDSATSQQNFNLTWKLNVEEDFSYLIRMHFSDIVSKALNTLYFNVYVNGMSAVSNLDLSSLTGALSTAYYKDFVLNATSISSENNTIRVQVGPGSTQSGSQDALLNGLEILKMSNIADSLDGLFGVDGSYKGPTGISTMKIVAGVGLGMGLTAMLLVVVVIVRWQRRPQGWEKRNSFSSWLLPLHSSQTSLFSSKSSSRRSGVFGSRKSKSGHSTYFSSTNCYGRSFTFSQLQNATQNFDEKAVIGVGGFGKVYFGVLEDGTKLAIKRGNPNSEQGINEFRTEMDMLSKLRHRHLVSLIGFCDENEEMILVYEYMANGPLRDHLYGSNQPPLSWKQRLEVCIGAARGLHYLHTGAAQGIIHRDVKTTNILLDENFVAKVSDFGLSKAAPTLEQTHVSTAVKGSFGYLDPEYFRRQQLTEKSDVYSFGVVLFEALCARPVINPALPREQVSLAEWAMQWHRKGMIEKIIDPYIASSVDSGSLRKFVEAAEKCLAEYGVDRPTMGDVLWNLEYASQLQEAASQIDPPEDKTSSLISLEKPSENDSKEGSAVGSAVGVNDDSEVTIGSPAFAQKGNIQGR</sequence>
<evidence type="ECO:0000256" key="6">
    <source>
        <dbReference type="ARBA" id="ARBA00022741"/>
    </source>
</evidence>
<dbReference type="SMART" id="SM00220">
    <property type="entry name" value="S_TKc"/>
    <property type="match status" value="1"/>
</dbReference>
<dbReference type="InterPro" id="IPR008271">
    <property type="entry name" value="Ser/Thr_kinase_AS"/>
</dbReference>
<dbReference type="Gene3D" id="2.60.120.430">
    <property type="entry name" value="Galactose-binding lectin"/>
    <property type="match status" value="2"/>
</dbReference>
<evidence type="ECO:0000313" key="17">
    <source>
        <dbReference type="Proteomes" id="UP000515124"/>
    </source>
</evidence>
<keyword evidence="6 12" id="KW-0547">Nucleotide-binding</keyword>
<gene>
    <name evidence="18" type="primary">LOC110762379</name>
</gene>
<keyword evidence="2" id="KW-0723">Serine/threonine-protein kinase</keyword>
<keyword evidence="9 14" id="KW-1133">Transmembrane helix</keyword>
<comment type="subcellular location">
    <subcellularLocation>
        <location evidence="1">Membrane</location>
        <topology evidence="1">Single-pass membrane protein</topology>
    </subcellularLocation>
</comment>
<evidence type="ECO:0000256" key="7">
    <source>
        <dbReference type="ARBA" id="ARBA00022777"/>
    </source>
</evidence>
<dbReference type="Gene3D" id="1.10.510.10">
    <property type="entry name" value="Transferase(Phosphotransferase) domain 1"/>
    <property type="match status" value="1"/>
</dbReference>
<feature type="chain" id="PRO_5027981286" evidence="15">
    <location>
        <begin position="38"/>
        <end position="885"/>
    </location>
</feature>
<dbReference type="PANTHER" id="PTHR45631">
    <property type="entry name" value="OS07G0107800 PROTEIN-RELATED"/>
    <property type="match status" value="1"/>
</dbReference>
<dbReference type="GO" id="GO:0004674">
    <property type="term" value="F:protein serine/threonine kinase activity"/>
    <property type="evidence" value="ECO:0007669"/>
    <property type="project" value="UniProtKB-KW"/>
</dbReference>
<dbReference type="FunFam" id="2.60.120.430:FF:000005">
    <property type="entry name" value="Putative receptor-like protein kinase"/>
    <property type="match status" value="1"/>
</dbReference>
<dbReference type="GO" id="GO:0005524">
    <property type="term" value="F:ATP binding"/>
    <property type="evidence" value="ECO:0007669"/>
    <property type="project" value="UniProtKB-UniRule"/>
</dbReference>
<evidence type="ECO:0000256" key="1">
    <source>
        <dbReference type="ARBA" id="ARBA00004167"/>
    </source>
</evidence>
<evidence type="ECO:0000256" key="15">
    <source>
        <dbReference type="SAM" id="SignalP"/>
    </source>
</evidence>
<dbReference type="RefSeq" id="XP_021820706.1">
    <property type="nucleotide sequence ID" value="XM_021965014.1"/>
</dbReference>
<evidence type="ECO:0000256" key="5">
    <source>
        <dbReference type="ARBA" id="ARBA00022729"/>
    </source>
</evidence>
<dbReference type="Pfam" id="PF12819">
    <property type="entry name" value="Malectin_like"/>
    <property type="match status" value="1"/>
</dbReference>
<evidence type="ECO:0000256" key="2">
    <source>
        <dbReference type="ARBA" id="ARBA00022527"/>
    </source>
</evidence>
<dbReference type="Gene3D" id="3.30.200.20">
    <property type="entry name" value="Phosphorylase Kinase, domain 1"/>
    <property type="match status" value="1"/>
</dbReference>
<keyword evidence="7" id="KW-0418">Kinase</keyword>
<feature type="domain" description="Protein kinase" evidence="16">
    <location>
        <begin position="547"/>
        <end position="820"/>
    </location>
</feature>
<evidence type="ECO:0000256" key="12">
    <source>
        <dbReference type="PROSITE-ProRule" id="PRU10141"/>
    </source>
</evidence>
<evidence type="ECO:0000256" key="8">
    <source>
        <dbReference type="ARBA" id="ARBA00022840"/>
    </source>
</evidence>
<dbReference type="InterPro" id="IPR000719">
    <property type="entry name" value="Prot_kinase_dom"/>
</dbReference>
<evidence type="ECO:0000256" key="10">
    <source>
        <dbReference type="ARBA" id="ARBA00023136"/>
    </source>
</evidence>
<evidence type="ECO:0000256" key="9">
    <source>
        <dbReference type="ARBA" id="ARBA00022989"/>
    </source>
</evidence>
<dbReference type="InterPro" id="IPR024788">
    <property type="entry name" value="Malectin-like_Carb-bd_dom"/>
</dbReference>
<dbReference type="GeneID" id="110762379"/>
<proteinExistence type="predicted"/>
<dbReference type="PROSITE" id="PS50011">
    <property type="entry name" value="PROTEIN_KINASE_DOM"/>
    <property type="match status" value="1"/>
</dbReference>